<dbReference type="GeneID" id="19110783"/>
<dbReference type="HOGENOM" id="CLU_3013834_0_0_1"/>
<gene>
    <name evidence="1" type="ORF">BAUCODRAFT_28814</name>
</gene>
<keyword evidence="2" id="KW-1185">Reference proteome</keyword>
<name>M2NMP2_BAUPA</name>
<reference evidence="1 2" key="1">
    <citation type="journal article" date="2012" name="PLoS Pathog.">
        <title>Diverse lifestyles and strategies of plant pathogenesis encoded in the genomes of eighteen Dothideomycetes fungi.</title>
        <authorList>
            <person name="Ohm R.A."/>
            <person name="Feau N."/>
            <person name="Henrissat B."/>
            <person name="Schoch C.L."/>
            <person name="Horwitz B.A."/>
            <person name="Barry K.W."/>
            <person name="Condon B.J."/>
            <person name="Copeland A.C."/>
            <person name="Dhillon B."/>
            <person name="Glaser F."/>
            <person name="Hesse C.N."/>
            <person name="Kosti I."/>
            <person name="LaButti K."/>
            <person name="Lindquist E.A."/>
            <person name="Lucas S."/>
            <person name="Salamov A.A."/>
            <person name="Bradshaw R.E."/>
            <person name="Ciuffetti L."/>
            <person name="Hamelin R.C."/>
            <person name="Kema G.H.J."/>
            <person name="Lawrence C."/>
            <person name="Scott J.A."/>
            <person name="Spatafora J.W."/>
            <person name="Turgeon B.G."/>
            <person name="de Wit P.J.G.M."/>
            <person name="Zhong S."/>
            <person name="Goodwin S.B."/>
            <person name="Grigoriev I.V."/>
        </authorList>
    </citation>
    <scope>NUCLEOTIDE SEQUENCE [LARGE SCALE GENOMIC DNA]</scope>
    <source>
        <strain evidence="1 2">UAMH 10762</strain>
    </source>
</reference>
<protein>
    <submittedName>
        <fullName evidence="1">Uncharacterized protein</fullName>
    </submittedName>
</protein>
<sequence length="56" mass="6229">MAQVDQAQRSEMLYFGEPAGRIAFEKFAKKFTGLPTDEAAVVDALNSVEKFFEVAE</sequence>
<evidence type="ECO:0000313" key="1">
    <source>
        <dbReference type="EMBL" id="EMD00456.1"/>
    </source>
</evidence>
<dbReference type="Proteomes" id="UP000011761">
    <property type="component" value="Unassembled WGS sequence"/>
</dbReference>
<dbReference type="AlphaFoldDB" id="M2NMP2"/>
<dbReference type="Gene3D" id="1.20.1050.10">
    <property type="match status" value="1"/>
</dbReference>
<evidence type="ECO:0000313" key="2">
    <source>
        <dbReference type="Proteomes" id="UP000011761"/>
    </source>
</evidence>
<dbReference type="OrthoDB" id="249703at2759"/>
<dbReference type="STRING" id="717646.M2NMP2"/>
<dbReference type="KEGG" id="bcom:BAUCODRAFT_28814"/>
<accession>M2NMP2</accession>
<organism evidence="1 2">
    <name type="scientific">Baudoinia panamericana (strain UAMH 10762)</name>
    <name type="common">Angels' share fungus</name>
    <name type="synonym">Baudoinia compniacensis (strain UAMH 10762)</name>
    <dbReference type="NCBI Taxonomy" id="717646"/>
    <lineage>
        <taxon>Eukaryota</taxon>
        <taxon>Fungi</taxon>
        <taxon>Dikarya</taxon>
        <taxon>Ascomycota</taxon>
        <taxon>Pezizomycotina</taxon>
        <taxon>Dothideomycetes</taxon>
        <taxon>Dothideomycetidae</taxon>
        <taxon>Mycosphaerellales</taxon>
        <taxon>Teratosphaeriaceae</taxon>
        <taxon>Baudoinia</taxon>
    </lineage>
</organism>
<proteinExistence type="predicted"/>
<dbReference type="RefSeq" id="XP_007671640.1">
    <property type="nucleotide sequence ID" value="XM_007673450.1"/>
</dbReference>
<dbReference type="EMBL" id="KB445550">
    <property type="protein sequence ID" value="EMD00456.1"/>
    <property type="molecule type" value="Genomic_DNA"/>
</dbReference>
<dbReference type="eggNOG" id="KOG0867">
    <property type="taxonomic scope" value="Eukaryota"/>
</dbReference>